<feature type="compositionally biased region" description="Acidic residues" evidence="3">
    <location>
        <begin position="52"/>
        <end position="68"/>
    </location>
</feature>
<dbReference type="Pfam" id="PF13271">
    <property type="entry name" value="DUF4062"/>
    <property type="match status" value="1"/>
</dbReference>
<dbReference type="InterPro" id="IPR011047">
    <property type="entry name" value="Quinoprotein_ADH-like_sf"/>
</dbReference>
<dbReference type="Proteomes" id="UP001249851">
    <property type="component" value="Unassembled WGS sequence"/>
</dbReference>
<dbReference type="PANTHER" id="PTHR19871">
    <property type="entry name" value="BETA TRANSDUCIN-RELATED PROTEIN"/>
    <property type="match status" value="1"/>
</dbReference>
<proteinExistence type="predicted"/>
<evidence type="ECO:0000313" key="6">
    <source>
        <dbReference type="Proteomes" id="UP001249851"/>
    </source>
</evidence>
<dbReference type="SUPFAM" id="SSF50978">
    <property type="entry name" value="WD40 repeat-like"/>
    <property type="match status" value="1"/>
</dbReference>
<dbReference type="EMBL" id="JARQWQ010000085">
    <property type="protein sequence ID" value="KAK2552611.1"/>
    <property type="molecule type" value="Genomic_DNA"/>
</dbReference>
<accession>A0AAD9Q0V5</accession>
<sequence length="1837" mass="206014">MGAIVSRKRRTPIVSSQPIAVLDSQTTAHAAITTSPSGNQASSTPDEVSSGGEDDNVEGADQGDDELENREGKNRSQQSLERSTSATSAESKKSSSSLETTDANQEITVSASEEEDGEKSERNSKRTASASSAVSKKSRCSSKCRDVNTSFDQDTLSDEEFNKAWRKALLEDLDIAITDNVKIVRIFTSSTFTDTFMERNTLMERVYPRLKSYCQERGYDFQVVDMRWGVRDESTDDHMTTELCMRELRACQELSTGPNFITFLGQKYGYRPFPAKISATEFESLLKAVDRDDHQLLTEWFCKDDNAVPSQFLLQPITSRLPQYRDPENEEARKKASADWWTAFERMQIILRTAADKVFDEDERLKYHMSVTEDEIRRGIIAVSSPENHCFWFKRVITDLMQNADDRNAGKFVDKMYGETNSVDESAQNLLSSLREKDLPTALPATNVIQYDVKWTSEGISPRASTEHAEYLEKLCSDVYNVLTRMIHEAIKNKESGDGKDLIAEEVLQHALFCKRKGLACQGRDDFFKEVRQSMLENEKHRVVVLHGESGCGKTSIMAKIAVEIPKWLESDSVIVLLRFIGTSPQSSNIRLLVRSVCEQLYTITENDTSEIPEDLMELWEFFPKCLACTSRHVVLILDSLDQLPAEDGGRRLEWLPRNLPDNVFLVLSTLPSQEYECFPRLKTIFPQSCFKEVPKFQVNEADLILRSWLSTCHRSLTPAQNEVVLKAFQECPLPLYLKLSFDEACRWKSFTPLDETNLATSVRNAITSFLEQVERRHGKTLVTRALAYITASKNGLTEPELEDVLSLDDDVLNDVYQYWTPPLRRLPPLLWIRIRSDIGDYLIERGADDARVVYWYHRQFIEVATHRYLGLNKEEIHSKLAEFFSGKWANGAAKPYVDKEGHTLLKDRLVAAQPLVFHSENTEGTIFNLRKLNELPFHLLHSGDRKRLKEMTLCNFEFLLTKLRATSTESILDDIGASLLLYPDDEDLISLQKTVQLSSFALKADPNQLAAQLLGRLMGEGDSVESGGIKDLLQQAYSSSVPCLIPNDKCLTSPGGPLVSLIKLSGDFISQCCGFSCDGKTAFIAMSSSSFQLQVLVVNLKNGKTLQRITIPESEDVGIVLSVQGGSFKPDLLLLAGSADICLLNTSTSQITHRFAALAHESQYLPIPPVSLVDSDSRIVAITDENLKIWTVDDGRLAYEIDVGKINTNEEYGALGVSGVLAAFCVHLSKRFKVLNCKTGEELREVSAFSKPETCFIAEIKVTSKDQVIVTSTERNNLRLYDIHSGDLIREVSQFRINSGLVRLQVTEDGTRAVGISDYEILITDLENGSVYKTLKSASFGTLIIHQKFFTRDGKIGISFAHDETVRIYDLEKAMKEKKKDIGFTSKDHKAVSSVDSITYLIRGSDDRHVIATAQTNDSNEVIVWDIEASSKVRALKLPMEGPSPSTIRMYGTDYAVGYIHDQKFLHFQVYNLKTGKIERCLQGKASKRTEAFGFVDKNHVIAFSRGRRNLKVWNIKDGKLVKQFKFGQKHRLEDMLVSRNGEAVVCSQVGQTVDHDDENTIPLIFLNPKSGEQKILEEKGARLLLWKGSIGENGSYLVCLTNDYSAILWDLTSGRRKHWLKAEGEDPTVLVTAISAVRNVALTGQGDGGIFVWDIASGCLQYKFDCLDVDSIFIARDGQMAFSNYRSSNRNIDAWDLNAGSKVASFTSDWKPERMVAYGNCLVIAKADRPELMSLHPHLPEHTENALQEDSPFQGCKIEGLMEQSEEFACGRDEDEDEDADDDSDKTDIQKTELTKKAVYASPNIIIGGGSSVFASKNIFFSGNVTINGVPIQDL</sequence>
<comment type="caution">
    <text evidence="5">The sequence shown here is derived from an EMBL/GenBank/DDBJ whole genome shotgun (WGS) entry which is preliminary data.</text>
</comment>
<dbReference type="SUPFAM" id="SSF50998">
    <property type="entry name" value="Quinoprotein alcohol dehydrogenase-like"/>
    <property type="match status" value="1"/>
</dbReference>
<protein>
    <submittedName>
        <fullName evidence="5">NACHT domain- and WD repeat-containing protein 1</fullName>
    </submittedName>
</protein>
<reference evidence="5" key="2">
    <citation type="journal article" date="2023" name="Science">
        <title>Genomic signatures of disease resistance in endangered staghorn corals.</title>
        <authorList>
            <person name="Vollmer S.V."/>
            <person name="Selwyn J.D."/>
            <person name="Despard B.A."/>
            <person name="Roesel C.L."/>
        </authorList>
    </citation>
    <scope>NUCLEOTIDE SEQUENCE</scope>
    <source>
        <strain evidence="5">K2</strain>
    </source>
</reference>
<organism evidence="5 6">
    <name type="scientific">Acropora cervicornis</name>
    <name type="common">Staghorn coral</name>
    <dbReference type="NCBI Taxonomy" id="6130"/>
    <lineage>
        <taxon>Eukaryota</taxon>
        <taxon>Metazoa</taxon>
        <taxon>Cnidaria</taxon>
        <taxon>Anthozoa</taxon>
        <taxon>Hexacorallia</taxon>
        <taxon>Scleractinia</taxon>
        <taxon>Astrocoeniina</taxon>
        <taxon>Acroporidae</taxon>
        <taxon>Acropora</taxon>
    </lineage>
</organism>
<dbReference type="Pfam" id="PF25469">
    <property type="entry name" value="WHD_NWD1"/>
    <property type="match status" value="1"/>
</dbReference>
<dbReference type="InterPro" id="IPR007111">
    <property type="entry name" value="NACHT_NTPase"/>
</dbReference>
<reference evidence="5" key="1">
    <citation type="journal article" date="2023" name="G3 (Bethesda)">
        <title>Whole genome assembly and annotation of the endangered Caribbean coral Acropora cervicornis.</title>
        <authorList>
            <person name="Selwyn J.D."/>
            <person name="Vollmer S.V."/>
        </authorList>
    </citation>
    <scope>NUCLEOTIDE SEQUENCE</scope>
    <source>
        <strain evidence="5">K2</strain>
    </source>
</reference>
<dbReference type="InterPro" id="IPR011044">
    <property type="entry name" value="Quino_amine_DH_bsu"/>
</dbReference>
<feature type="compositionally biased region" description="Basic residues" evidence="3">
    <location>
        <begin position="1"/>
        <end position="11"/>
    </location>
</feature>
<gene>
    <name evidence="5" type="ORF">P5673_026270</name>
</gene>
<keyword evidence="2" id="KW-0677">Repeat</keyword>
<dbReference type="SMART" id="SM00382">
    <property type="entry name" value="AAA"/>
    <property type="match status" value="1"/>
</dbReference>
<dbReference type="SUPFAM" id="SSF50969">
    <property type="entry name" value="YVTN repeat-like/Quinoprotein amine dehydrogenase"/>
    <property type="match status" value="1"/>
</dbReference>
<feature type="region of interest" description="Disordered" evidence="3">
    <location>
        <begin position="1"/>
        <end position="132"/>
    </location>
</feature>
<dbReference type="InterPro" id="IPR027417">
    <property type="entry name" value="P-loop_NTPase"/>
</dbReference>
<dbReference type="InterPro" id="IPR025139">
    <property type="entry name" value="DUF4062"/>
</dbReference>
<dbReference type="PROSITE" id="PS50837">
    <property type="entry name" value="NACHT"/>
    <property type="match status" value="1"/>
</dbReference>
<feature type="compositionally biased region" description="Polar residues" evidence="3">
    <location>
        <begin position="13"/>
        <end position="47"/>
    </location>
</feature>
<dbReference type="Pfam" id="PF05729">
    <property type="entry name" value="NACHT"/>
    <property type="match status" value="1"/>
</dbReference>
<keyword evidence="6" id="KW-1185">Reference proteome</keyword>
<keyword evidence="1" id="KW-0853">WD repeat</keyword>
<feature type="compositionally biased region" description="Low complexity" evidence="3">
    <location>
        <begin position="79"/>
        <end position="101"/>
    </location>
</feature>
<dbReference type="InterPro" id="IPR003593">
    <property type="entry name" value="AAA+_ATPase"/>
</dbReference>
<feature type="region of interest" description="Disordered" evidence="3">
    <location>
        <begin position="1771"/>
        <end position="1791"/>
    </location>
</feature>
<name>A0AAD9Q0V5_ACRCE</name>
<dbReference type="Gene3D" id="3.40.50.300">
    <property type="entry name" value="P-loop containing nucleotide triphosphate hydrolases"/>
    <property type="match status" value="1"/>
</dbReference>
<dbReference type="InterPro" id="IPR052752">
    <property type="entry name" value="NACHT-WD_repeat"/>
</dbReference>
<dbReference type="InterPro" id="IPR015943">
    <property type="entry name" value="WD40/YVTN_repeat-like_dom_sf"/>
</dbReference>
<evidence type="ECO:0000313" key="5">
    <source>
        <dbReference type="EMBL" id="KAK2552611.1"/>
    </source>
</evidence>
<feature type="compositionally biased region" description="Acidic residues" evidence="3">
    <location>
        <begin position="1775"/>
        <end position="1787"/>
    </location>
</feature>
<feature type="domain" description="NACHT" evidence="4">
    <location>
        <begin position="542"/>
        <end position="673"/>
    </location>
</feature>
<evidence type="ECO:0000256" key="2">
    <source>
        <dbReference type="ARBA" id="ARBA00022737"/>
    </source>
</evidence>
<dbReference type="PANTHER" id="PTHR19871:SF14">
    <property type="entry name" value="DUF4062 DOMAIN-CONTAINING PROTEIN"/>
    <property type="match status" value="1"/>
</dbReference>
<evidence type="ECO:0000259" key="4">
    <source>
        <dbReference type="PROSITE" id="PS50837"/>
    </source>
</evidence>
<dbReference type="PROSITE" id="PS00678">
    <property type="entry name" value="WD_REPEATS_1"/>
    <property type="match status" value="1"/>
</dbReference>
<dbReference type="InterPro" id="IPR057588">
    <property type="entry name" value="NWD1/2-like_WH"/>
</dbReference>
<dbReference type="InterPro" id="IPR019775">
    <property type="entry name" value="WD40_repeat_CS"/>
</dbReference>
<feature type="compositionally biased region" description="Polar residues" evidence="3">
    <location>
        <begin position="102"/>
        <end position="111"/>
    </location>
</feature>
<dbReference type="SUPFAM" id="SSF52540">
    <property type="entry name" value="P-loop containing nucleoside triphosphate hydrolases"/>
    <property type="match status" value="1"/>
</dbReference>
<dbReference type="InterPro" id="IPR036322">
    <property type="entry name" value="WD40_repeat_dom_sf"/>
</dbReference>
<evidence type="ECO:0000256" key="3">
    <source>
        <dbReference type="SAM" id="MobiDB-lite"/>
    </source>
</evidence>
<dbReference type="Gene3D" id="2.130.10.10">
    <property type="entry name" value="YVTN repeat-like/Quinoprotein amine dehydrogenase"/>
    <property type="match status" value="3"/>
</dbReference>
<evidence type="ECO:0000256" key="1">
    <source>
        <dbReference type="ARBA" id="ARBA00022574"/>
    </source>
</evidence>